<evidence type="ECO:0000256" key="7">
    <source>
        <dbReference type="ARBA" id="ARBA00023004"/>
    </source>
</evidence>
<keyword evidence="6 11" id="KW-0560">Oxidoreductase</keyword>
<keyword evidence="8" id="KW-0411">Iron-sulfur</keyword>
<keyword evidence="3" id="KW-0500">Molybdenum</keyword>
<feature type="domain" description="4Fe-4S Mo/W bis-MGD-type" evidence="10">
    <location>
        <begin position="38"/>
        <end position="94"/>
    </location>
</feature>
<dbReference type="AlphaFoldDB" id="A0A484ZY14"/>
<keyword evidence="2" id="KW-0004">4Fe-4S</keyword>
<evidence type="ECO:0000256" key="3">
    <source>
        <dbReference type="ARBA" id="ARBA00022505"/>
    </source>
</evidence>
<dbReference type="PROSITE" id="PS00551">
    <property type="entry name" value="MOLYBDOPTERIN_PROK_1"/>
    <property type="match status" value="1"/>
</dbReference>
<dbReference type="GO" id="GO:0030151">
    <property type="term" value="F:molybdenum ion binding"/>
    <property type="evidence" value="ECO:0007669"/>
    <property type="project" value="TreeGrafter"/>
</dbReference>
<dbReference type="PROSITE" id="PS51669">
    <property type="entry name" value="4FE4S_MOW_BIS_MGD"/>
    <property type="match status" value="1"/>
</dbReference>
<proteinExistence type="predicted"/>
<dbReference type="SMART" id="SM00926">
    <property type="entry name" value="Molybdop_Fe4S4"/>
    <property type="match status" value="1"/>
</dbReference>
<dbReference type="PROSITE" id="PS51318">
    <property type="entry name" value="TAT"/>
    <property type="match status" value="1"/>
</dbReference>
<organism evidence="11 12">
    <name type="scientific">Budvicia aquatica</name>
    <dbReference type="NCBI Taxonomy" id="82979"/>
    <lineage>
        <taxon>Bacteria</taxon>
        <taxon>Pseudomonadati</taxon>
        <taxon>Pseudomonadota</taxon>
        <taxon>Gammaproteobacteria</taxon>
        <taxon>Enterobacterales</taxon>
        <taxon>Budviciaceae</taxon>
        <taxon>Budvicia</taxon>
    </lineage>
</organism>
<evidence type="ECO:0000313" key="12">
    <source>
        <dbReference type="Proteomes" id="UP000373449"/>
    </source>
</evidence>
<evidence type="ECO:0000259" key="10">
    <source>
        <dbReference type="PROSITE" id="PS51669"/>
    </source>
</evidence>
<evidence type="ECO:0000256" key="8">
    <source>
        <dbReference type="ARBA" id="ARBA00023014"/>
    </source>
</evidence>
<comment type="cofactor">
    <cofactor evidence="1">
        <name>Mo-bis(molybdopterin guanine dinucleotide)</name>
        <dbReference type="ChEBI" id="CHEBI:60539"/>
    </cofactor>
</comment>
<dbReference type="NCBIfam" id="TIGR01409">
    <property type="entry name" value="TAT_signal_seq"/>
    <property type="match status" value="1"/>
</dbReference>
<dbReference type="Gene3D" id="3.40.50.740">
    <property type="match status" value="1"/>
</dbReference>
<protein>
    <submittedName>
        <fullName evidence="11">Periplasmic nitrate reductase</fullName>
        <ecNumber evidence="11">1.7.99.4</ecNumber>
    </submittedName>
</protein>
<dbReference type="GO" id="GO:0016020">
    <property type="term" value="C:membrane"/>
    <property type="evidence" value="ECO:0007669"/>
    <property type="project" value="TreeGrafter"/>
</dbReference>
<dbReference type="GO" id="GO:0008940">
    <property type="term" value="F:nitrate reductase activity"/>
    <property type="evidence" value="ECO:0007669"/>
    <property type="project" value="TreeGrafter"/>
</dbReference>
<feature type="chain" id="PRO_5019817626" evidence="9">
    <location>
        <begin position="32"/>
        <end position="239"/>
    </location>
</feature>
<dbReference type="InterPro" id="IPR006963">
    <property type="entry name" value="Mopterin_OxRdtase_4Fe-4S_dom"/>
</dbReference>
<dbReference type="Pfam" id="PF04879">
    <property type="entry name" value="Molybdop_Fe4S4"/>
    <property type="match status" value="1"/>
</dbReference>
<evidence type="ECO:0000256" key="4">
    <source>
        <dbReference type="ARBA" id="ARBA00022723"/>
    </source>
</evidence>
<keyword evidence="4" id="KW-0479">Metal-binding</keyword>
<feature type="signal peptide" evidence="9">
    <location>
        <begin position="1"/>
        <end position="31"/>
    </location>
</feature>
<dbReference type="PANTHER" id="PTHR43105:SF11">
    <property type="entry name" value="PERIPLASMIC NITRATE REDUCTASE"/>
    <property type="match status" value="1"/>
</dbReference>
<accession>A0A484ZY14</accession>
<dbReference type="InterPro" id="IPR019546">
    <property type="entry name" value="TAT_signal_bac_arc"/>
</dbReference>
<dbReference type="InterPro" id="IPR006656">
    <property type="entry name" value="Mopterin_OxRdtase"/>
</dbReference>
<reference evidence="11 12" key="1">
    <citation type="submission" date="2019-03" db="EMBL/GenBank/DDBJ databases">
        <authorList>
            <consortium name="Pathogen Informatics"/>
        </authorList>
    </citation>
    <scope>NUCLEOTIDE SEQUENCE [LARGE SCALE GENOMIC DNA]</scope>
    <source>
        <strain evidence="11 12">NCTC12282</strain>
    </source>
</reference>
<dbReference type="GO" id="GO:0051539">
    <property type="term" value="F:4 iron, 4 sulfur cluster binding"/>
    <property type="evidence" value="ECO:0007669"/>
    <property type="project" value="UniProtKB-KW"/>
</dbReference>
<dbReference type="Pfam" id="PF10518">
    <property type="entry name" value="TAT_signal"/>
    <property type="match status" value="1"/>
</dbReference>
<dbReference type="PANTHER" id="PTHR43105">
    <property type="entry name" value="RESPIRATORY NITRATE REDUCTASE"/>
    <property type="match status" value="1"/>
</dbReference>
<dbReference type="EC" id="1.7.99.4" evidence="11"/>
<dbReference type="EMBL" id="CAADJA010000002">
    <property type="protein sequence ID" value="VFS52871.1"/>
    <property type="molecule type" value="Genomic_DNA"/>
</dbReference>
<name>A0A484ZY14_9GAMM</name>
<dbReference type="Gene3D" id="2.20.25.90">
    <property type="entry name" value="ADC-like domains"/>
    <property type="match status" value="1"/>
</dbReference>
<dbReference type="Pfam" id="PF00384">
    <property type="entry name" value="Molybdopterin"/>
    <property type="match status" value="1"/>
</dbReference>
<evidence type="ECO:0000256" key="1">
    <source>
        <dbReference type="ARBA" id="ARBA00001942"/>
    </source>
</evidence>
<dbReference type="InterPro" id="IPR027467">
    <property type="entry name" value="MopterinOxRdtase_cofactor_BS"/>
</dbReference>
<evidence type="ECO:0000256" key="9">
    <source>
        <dbReference type="SAM" id="SignalP"/>
    </source>
</evidence>
<dbReference type="InterPro" id="IPR050123">
    <property type="entry name" value="Prok_molybdopt-oxidoreductase"/>
</dbReference>
<dbReference type="GO" id="GO:0009325">
    <property type="term" value="C:nitrate reductase complex"/>
    <property type="evidence" value="ECO:0007669"/>
    <property type="project" value="TreeGrafter"/>
</dbReference>
<evidence type="ECO:0000256" key="2">
    <source>
        <dbReference type="ARBA" id="ARBA00022485"/>
    </source>
</evidence>
<dbReference type="Proteomes" id="UP000373449">
    <property type="component" value="Unassembled WGS sequence"/>
</dbReference>
<gene>
    <name evidence="11" type="primary">napA_3</name>
    <name evidence="11" type="ORF">NCTC12282_06079</name>
</gene>
<keyword evidence="7" id="KW-0408">Iron</keyword>
<keyword evidence="5 9" id="KW-0732">Signal</keyword>
<dbReference type="SUPFAM" id="SSF53706">
    <property type="entry name" value="Formate dehydrogenase/DMSO reductase, domains 1-3"/>
    <property type="match status" value="1"/>
</dbReference>
<evidence type="ECO:0000256" key="6">
    <source>
        <dbReference type="ARBA" id="ARBA00023002"/>
    </source>
</evidence>
<evidence type="ECO:0000256" key="5">
    <source>
        <dbReference type="ARBA" id="ARBA00022729"/>
    </source>
</evidence>
<evidence type="ECO:0000313" key="11">
    <source>
        <dbReference type="EMBL" id="VFS52871.1"/>
    </source>
</evidence>
<sequence>MKLSRRDFMKANAAAAAAVAAGMTIPTVAVAAEGSEDIKWDKAPCRFCGTGCSVLVGTQNGRVVASQGDPDAPVNRGLNCIKGYFLPKIMYGKDRLTQPLLRMKDGQYAKDGEFTPVTWDQAFTVMSDKYKKAFKDNGPNGGGMFASGQFTIWEGYAAAKLFKAGFRSNNIDPNARHCMASAVVGFMRTFGMDEPMGCYDDIEQADAFVLWAQTWRKCTRFCGHALPTVVCLTRMLGLR</sequence>
<dbReference type="InterPro" id="IPR006311">
    <property type="entry name" value="TAT_signal"/>
</dbReference>